<dbReference type="SMART" id="SM00708">
    <property type="entry name" value="PhBP"/>
    <property type="match status" value="1"/>
</dbReference>
<feature type="signal peptide" evidence="2">
    <location>
        <begin position="1"/>
        <end position="16"/>
    </location>
</feature>
<dbReference type="PROSITE" id="PS51257">
    <property type="entry name" value="PROKAR_LIPOPROTEIN"/>
    <property type="match status" value="1"/>
</dbReference>
<proteinExistence type="evidence at transcript level"/>
<reference evidence="3" key="1">
    <citation type="submission" date="2018-08" db="EMBL/GenBank/DDBJ databases">
        <title>Functional characterizations of odorant binding protein from Cylas formicarius (Fabricius).</title>
        <authorList>
            <person name="Hua J."/>
            <person name="Chen T."/>
            <person name="Huang Y."/>
            <person name="Li Y."/>
            <person name="Wu C."/>
            <person name="Li H."/>
            <person name="Chen K."/>
            <person name="Li Z."/>
            <person name="Ma D."/>
        </authorList>
    </citation>
    <scope>NUCLEOTIDE SEQUENCE</scope>
</reference>
<dbReference type="Pfam" id="PF01395">
    <property type="entry name" value="PBP_GOBP"/>
    <property type="match status" value="1"/>
</dbReference>
<dbReference type="GO" id="GO:0005549">
    <property type="term" value="F:odorant binding"/>
    <property type="evidence" value="ECO:0007669"/>
    <property type="project" value="InterPro"/>
</dbReference>
<gene>
    <name evidence="3" type="primary">OBP20</name>
</gene>
<accession>A0A6B7M0E4</accession>
<dbReference type="InterPro" id="IPR036728">
    <property type="entry name" value="PBP_GOBP_sf"/>
</dbReference>
<keyword evidence="1 2" id="KW-0732">Signal</keyword>
<dbReference type="CDD" id="cd23992">
    <property type="entry name" value="PBP_GOBP"/>
    <property type="match status" value="1"/>
</dbReference>
<feature type="chain" id="PRO_5025452692" evidence="2">
    <location>
        <begin position="17"/>
        <end position="145"/>
    </location>
</feature>
<sequence>MKSCVALLCLVGFACALDKSIVSGILKDIEKIGAECVKETSASEDDIAQLNAKKVPTTHEGKCMMFCYAKHFEMMNDDGSLSDAILKKWDVIKGNDEDVYNKLVQVHNTCHSKTSLKADPCDTATDLAVCSLEESSKLGLMEQFA</sequence>
<dbReference type="InterPro" id="IPR006170">
    <property type="entry name" value="PBP/GOBP"/>
</dbReference>
<name>A0A6B7M0E4_CYLFO</name>
<evidence type="ECO:0000256" key="1">
    <source>
        <dbReference type="ARBA" id="ARBA00022729"/>
    </source>
</evidence>
<dbReference type="Gene3D" id="1.10.238.20">
    <property type="entry name" value="Pheromone/general odorant binding protein domain"/>
    <property type="match status" value="1"/>
</dbReference>
<dbReference type="GO" id="GO:0005615">
    <property type="term" value="C:extracellular space"/>
    <property type="evidence" value="ECO:0007669"/>
    <property type="project" value="TreeGrafter"/>
</dbReference>
<dbReference type="GO" id="GO:0007608">
    <property type="term" value="P:sensory perception of smell"/>
    <property type="evidence" value="ECO:0007669"/>
    <property type="project" value="TreeGrafter"/>
</dbReference>
<dbReference type="AlphaFoldDB" id="A0A6B7M0E4"/>
<evidence type="ECO:0000313" key="3">
    <source>
        <dbReference type="EMBL" id="QFO46784.1"/>
    </source>
</evidence>
<dbReference type="PANTHER" id="PTHR11857">
    <property type="entry name" value="ODORANT BINDING PROTEIN-RELATED"/>
    <property type="match status" value="1"/>
</dbReference>
<organism evidence="3">
    <name type="scientific">Cylas formicarius</name>
    <name type="common">Sweet potato weevil</name>
    <name type="synonym">Attelabus formicarius</name>
    <dbReference type="NCBI Taxonomy" id="197179"/>
    <lineage>
        <taxon>Eukaryota</taxon>
        <taxon>Metazoa</taxon>
        <taxon>Ecdysozoa</taxon>
        <taxon>Arthropoda</taxon>
        <taxon>Hexapoda</taxon>
        <taxon>Insecta</taxon>
        <taxon>Pterygota</taxon>
        <taxon>Neoptera</taxon>
        <taxon>Endopterygota</taxon>
        <taxon>Coleoptera</taxon>
        <taxon>Polyphaga</taxon>
        <taxon>Cucujiformia</taxon>
        <taxon>Brentidae</taxon>
        <taxon>Cyladinae</taxon>
        <taxon>Cylas</taxon>
    </lineage>
</organism>
<dbReference type="EMBL" id="MH716484">
    <property type="protein sequence ID" value="QFO46784.1"/>
    <property type="molecule type" value="mRNA"/>
</dbReference>
<dbReference type="PANTHER" id="PTHR11857:SF42">
    <property type="entry name" value="GENERAL ODORANT-BINDING PROTEIN 19D-RELATED"/>
    <property type="match status" value="1"/>
</dbReference>
<dbReference type="SUPFAM" id="SSF47565">
    <property type="entry name" value="Insect pheromone/odorant-binding proteins"/>
    <property type="match status" value="1"/>
</dbReference>
<evidence type="ECO:0000256" key="2">
    <source>
        <dbReference type="SAM" id="SignalP"/>
    </source>
</evidence>
<protein>
    <submittedName>
        <fullName evidence="3">Odorant binding protein</fullName>
    </submittedName>
</protein>